<dbReference type="InterPro" id="IPR001878">
    <property type="entry name" value="Znf_CCHC"/>
</dbReference>
<organism evidence="3 4">
    <name type="scientific">Tanacetum coccineum</name>
    <dbReference type="NCBI Taxonomy" id="301880"/>
    <lineage>
        <taxon>Eukaryota</taxon>
        <taxon>Viridiplantae</taxon>
        <taxon>Streptophyta</taxon>
        <taxon>Embryophyta</taxon>
        <taxon>Tracheophyta</taxon>
        <taxon>Spermatophyta</taxon>
        <taxon>Magnoliopsida</taxon>
        <taxon>eudicotyledons</taxon>
        <taxon>Gunneridae</taxon>
        <taxon>Pentapetalae</taxon>
        <taxon>asterids</taxon>
        <taxon>campanulids</taxon>
        <taxon>Asterales</taxon>
        <taxon>Asteraceae</taxon>
        <taxon>Asteroideae</taxon>
        <taxon>Anthemideae</taxon>
        <taxon>Anthemidinae</taxon>
        <taxon>Tanacetum</taxon>
    </lineage>
</organism>
<dbReference type="PROSITE" id="PS50158">
    <property type="entry name" value="ZF_CCHC"/>
    <property type="match status" value="1"/>
</dbReference>
<dbReference type="Proteomes" id="UP001151760">
    <property type="component" value="Unassembled WGS sequence"/>
</dbReference>
<keyword evidence="1" id="KW-0862">Zinc</keyword>
<reference evidence="3" key="2">
    <citation type="submission" date="2022-01" db="EMBL/GenBank/DDBJ databases">
        <authorList>
            <person name="Yamashiro T."/>
            <person name="Shiraishi A."/>
            <person name="Satake H."/>
            <person name="Nakayama K."/>
        </authorList>
    </citation>
    <scope>NUCLEOTIDE SEQUENCE</scope>
</reference>
<accession>A0ABQ5HRW5</accession>
<sequence>MMTLADKAILSGADNRPPMLEKGMYDSWKSIMELYMMNRQHGRMILESIENSPFIWPTIKENGVTRLRKYSELTPADAIQVDFDVKATNIILQGLPPEVYALVSNHRIVKELWERIQLLMQGTSLTKQERECKLYDEFDKQLQVNTKFLNTLPPEWSKFVTDVKLVQDLHTTNIDQLHAYLGQHKFHSNEVLLMHERNSDLLPFFTISVSTIWITLSVSTILKKSSITYPSNDYQSSVHHNICSPPSSIPQLEYAPIVNQQQQPKFPQLDSGLTVLVFKQGTSRTYTPGASRSNSGKQRTVICYNCKGEGHMSKQCTKPKRKRDDSWFKDKVLLVQAQANGQILHEEELAFLADPGTAEGQATQTVITHNAAYQANDLDAYDSDCDELNTAKVALMVNLSHYGSDALAEVHNPDNVDNNMINQGVQYVTESQQADVQNSNSSAQQDALVLSVIEQLKTQYVEIDRLKQTLSEHLKENESLMQTVTLLKNDFKKEESRNIDREIALEKKIKQLDNIVYKRDQSAQTKAQQLEPKLYDGNAIKNTYAIMIPNSEETLMLAEESRL</sequence>
<dbReference type="SUPFAM" id="SSF57756">
    <property type="entry name" value="Retrovirus zinc finger-like domains"/>
    <property type="match status" value="1"/>
</dbReference>
<dbReference type="InterPro" id="IPR036875">
    <property type="entry name" value="Znf_CCHC_sf"/>
</dbReference>
<keyword evidence="1" id="KW-0479">Metal-binding</keyword>
<dbReference type="Pfam" id="PF00098">
    <property type="entry name" value="zf-CCHC"/>
    <property type="match status" value="1"/>
</dbReference>
<dbReference type="SMART" id="SM00343">
    <property type="entry name" value="ZnF_C2HC"/>
    <property type="match status" value="1"/>
</dbReference>
<name>A0ABQ5HRW5_9ASTR</name>
<comment type="caution">
    <text evidence="3">The sequence shown here is derived from an EMBL/GenBank/DDBJ whole genome shotgun (WGS) entry which is preliminary data.</text>
</comment>
<dbReference type="EMBL" id="BQNB010019896">
    <property type="protein sequence ID" value="GJT90149.1"/>
    <property type="molecule type" value="Genomic_DNA"/>
</dbReference>
<reference evidence="3" key="1">
    <citation type="journal article" date="2022" name="Int. J. Mol. Sci.">
        <title>Draft Genome of Tanacetum Coccineum: Genomic Comparison of Closely Related Tanacetum-Family Plants.</title>
        <authorList>
            <person name="Yamashiro T."/>
            <person name="Shiraishi A."/>
            <person name="Nakayama K."/>
            <person name="Satake H."/>
        </authorList>
    </citation>
    <scope>NUCLEOTIDE SEQUENCE</scope>
</reference>
<protein>
    <submittedName>
        <fullName evidence="3">Retrovirus-related pol polyprotein from transposon TNT 1-94</fullName>
    </submittedName>
</protein>
<evidence type="ECO:0000259" key="2">
    <source>
        <dbReference type="PROSITE" id="PS50158"/>
    </source>
</evidence>
<keyword evidence="4" id="KW-1185">Reference proteome</keyword>
<evidence type="ECO:0000313" key="4">
    <source>
        <dbReference type="Proteomes" id="UP001151760"/>
    </source>
</evidence>
<gene>
    <name evidence="3" type="ORF">Tco_1078994</name>
</gene>
<keyword evidence="1" id="KW-0863">Zinc-finger</keyword>
<dbReference type="Gene3D" id="4.10.60.10">
    <property type="entry name" value="Zinc finger, CCHC-type"/>
    <property type="match status" value="1"/>
</dbReference>
<feature type="domain" description="CCHC-type" evidence="2">
    <location>
        <begin position="303"/>
        <end position="318"/>
    </location>
</feature>
<evidence type="ECO:0000256" key="1">
    <source>
        <dbReference type="PROSITE-ProRule" id="PRU00047"/>
    </source>
</evidence>
<evidence type="ECO:0000313" key="3">
    <source>
        <dbReference type="EMBL" id="GJT90149.1"/>
    </source>
</evidence>
<proteinExistence type="predicted"/>